<keyword evidence="1" id="KW-0808">Transferase</keyword>
<evidence type="ECO:0000256" key="3">
    <source>
        <dbReference type="ARBA" id="ARBA00022777"/>
    </source>
</evidence>
<organism evidence="7 8">
    <name type="scientific">Emiliania huxleyi (strain CCMP1516)</name>
    <dbReference type="NCBI Taxonomy" id="280463"/>
    <lineage>
        <taxon>Eukaryota</taxon>
        <taxon>Haptista</taxon>
        <taxon>Haptophyta</taxon>
        <taxon>Prymnesiophyceae</taxon>
        <taxon>Isochrysidales</taxon>
        <taxon>Noelaerhabdaceae</taxon>
        <taxon>Emiliania</taxon>
    </lineage>
</organism>
<keyword evidence="3" id="KW-0418">Kinase</keyword>
<dbReference type="InterPro" id="IPR007373">
    <property type="entry name" value="Thiamin_PyroPKinase_B1-bd"/>
</dbReference>
<proteinExistence type="predicted"/>
<dbReference type="SUPFAM" id="SSF63999">
    <property type="entry name" value="Thiamin pyrophosphokinase, catalytic domain"/>
    <property type="match status" value="1"/>
</dbReference>
<dbReference type="GO" id="GO:0006772">
    <property type="term" value="P:thiamine metabolic process"/>
    <property type="evidence" value="ECO:0007669"/>
    <property type="project" value="InterPro"/>
</dbReference>
<evidence type="ECO:0000256" key="4">
    <source>
        <dbReference type="ARBA" id="ARBA00022840"/>
    </source>
</evidence>
<dbReference type="Proteomes" id="UP000013827">
    <property type="component" value="Unassembled WGS sequence"/>
</dbReference>
<evidence type="ECO:0000313" key="8">
    <source>
        <dbReference type="Proteomes" id="UP000013827"/>
    </source>
</evidence>
<dbReference type="InterPro" id="IPR006282">
    <property type="entry name" value="Thi_PPkinase"/>
</dbReference>
<dbReference type="GO" id="GO:0016301">
    <property type="term" value="F:kinase activity"/>
    <property type="evidence" value="ECO:0007669"/>
    <property type="project" value="UniProtKB-KW"/>
</dbReference>
<dbReference type="Gene3D" id="2.60.120.320">
    <property type="entry name" value="Thiamin pyrophosphokinase, thiamin-binding domain"/>
    <property type="match status" value="1"/>
</dbReference>
<dbReference type="RefSeq" id="XP_005763278.1">
    <property type="nucleotide sequence ID" value="XM_005763221.1"/>
</dbReference>
<dbReference type="NCBIfam" id="TIGR01378">
    <property type="entry name" value="thi_PPkinase"/>
    <property type="match status" value="1"/>
</dbReference>
<feature type="domain" description="Thiamin pyrophosphokinase catalytic" evidence="5">
    <location>
        <begin position="24"/>
        <end position="145"/>
    </location>
</feature>
<dbReference type="PaxDb" id="2903-EOD10849"/>
<dbReference type="PANTHER" id="PTHR13622:SF8">
    <property type="entry name" value="THIAMIN PYROPHOSPHOKINASE 1"/>
    <property type="match status" value="1"/>
</dbReference>
<dbReference type="InterPro" id="IPR036759">
    <property type="entry name" value="TPK_catalytic_sf"/>
</dbReference>
<protein>
    <recommendedName>
        <fullName evidence="9">Thiamine diphosphokinase</fullName>
    </recommendedName>
</protein>
<reference evidence="7" key="2">
    <citation type="submission" date="2024-10" db="UniProtKB">
        <authorList>
            <consortium name="EnsemblProtists"/>
        </authorList>
    </citation>
    <scope>IDENTIFICATION</scope>
</reference>
<dbReference type="GO" id="GO:0030975">
    <property type="term" value="F:thiamine binding"/>
    <property type="evidence" value="ECO:0007669"/>
    <property type="project" value="InterPro"/>
</dbReference>
<dbReference type="GO" id="GO:0009229">
    <property type="term" value="P:thiamine diphosphate biosynthetic process"/>
    <property type="evidence" value="ECO:0007669"/>
    <property type="project" value="InterPro"/>
</dbReference>
<sequence>TTTAPYALVVLNGHYSSDAALGRLRSGARFCVCGDGGANILHSFASARTSGSHDLFSLRPPDAIVGDFDSIDPTVRESYARDGVEISELSDQDSTDFEKCLGRVHAWCSDAAVGAVPAAELIVCAVGAFGDRLDHEFAAINVLHGDSASRFKRVLLLSEAASACVLPAGRSVIRPDAALEGPTCGLLPVGGPCVCSTSGLRWDLSSTPMRFGGLVSRS</sequence>
<evidence type="ECO:0000259" key="6">
    <source>
        <dbReference type="Pfam" id="PF04265"/>
    </source>
</evidence>
<dbReference type="AlphaFoldDB" id="A0A0D3IHW4"/>
<dbReference type="eggNOG" id="KOG3153">
    <property type="taxonomic scope" value="Eukaryota"/>
</dbReference>
<dbReference type="FunFam" id="2.60.120.320:FF:000001">
    <property type="entry name" value="Thiamine pyrophosphokinase"/>
    <property type="match status" value="1"/>
</dbReference>
<dbReference type="PANTHER" id="PTHR13622">
    <property type="entry name" value="THIAMIN PYROPHOSPHOKINASE"/>
    <property type="match status" value="1"/>
</dbReference>
<dbReference type="CDD" id="cd07995">
    <property type="entry name" value="TPK"/>
    <property type="match status" value="1"/>
</dbReference>
<accession>A0A0D3IHW4</accession>
<dbReference type="Gene3D" id="3.40.50.10240">
    <property type="entry name" value="Thiamin pyrophosphokinase, catalytic domain"/>
    <property type="match status" value="1"/>
</dbReference>
<dbReference type="OMA" id="DHIVANI"/>
<name>A0A0D3IHW4_EMIH1</name>
<keyword evidence="2" id="KW-0547">Nucleotide-binding</keyword>
<dbReference type="HOGENOM" id="CLU_044237_0_1_1"/>
<evidence type="ECO:0000259" key="5">
    <source>
        <dbReference type="Pfam" id="PF04263"/>
    </source>
</evidence>
<dbReference type="GO" id="GO:0004788">
    <property type="term" value="F:thiamine diphosphokinase activity"/>
    <property type="evidence" value="ECO:0007669"/>
    <property type="project" value="InterPro"/>
</dbReference>
<dbReference type="KEGG" id="ehx:EMIHUDRAFT_56054"/>
<evidence type="ECO:0000256" key="1">
    <source>
        <dbReference type="ARBA" id="ARBA00022679"/>
    </source>
</evidence>
<dbReference type="STRING" id="2903.R1DQ79"/>
<evidence type="ECO:0000313" key="7">
    <source>
        <dbReference type="EnsemblProtists" id="EOD10849"/>
    </source>
</evidence>
<reference evidence="8" key="1">
    <citation type="journal article" date="2013" name="Nature">
        <title>Pan genome of the phytoplankton Emiliania underpins its global distribution.</title>
        <authorList>
            <person name="Read B.A."/>
            <person name="Kegel J."/>
            <person name="Klute M.J."/>
            <person name="Kuo A."/>
            <person name="Lefebvre S.C."/>
            <person name="Maumus F."/>
            <person name="Mayer C."/>
            <person name="Miller J."/>
            <person name="Monier A."/>
            <person name="Salamov A."/>
            <person name="Young J."/>
            <person name="Aguilar M."/>
            <person name="Claverie J.M."/>
            <person name="Frickenhaus S."/>
            <person name="Gonzalez K."/>
            <person name="Herman E.K."/>
            <person name="Lin Y.C."/>
            <person name="Napier J."/>
            <person name="Ogata H."/>
            <person name="Sarno A.F."/>
            <person name="Shmutz J."/>
            <person name="Schroeder D."/>
            <person name="de Vargas C."/>
            <person name="Verret F."/>
            <person name="von Dassow P."/>
            <person name="Valentin K."/>
            <person name="Van de Peer Y."/>
            <person name="Wheeler G."/>
            <person name="Dacks J.B."/>
            <person name="Delwiche C.F."/>
            <person name="Dyhrman S.T."/>
            <person name="Glockner G."/>
            <person name="John U."/>
            <person name="Richards T."/>
            <person name="Worden A.Z."/>
            <person name="Zhang X."/>
            <person name="Grigoriev I.V."/>
            <person name="Allen A.E."/>
            <person name="Bidle K."/>
            <person name="Borodovsky M."/>
            <person name="Bowler C."/>
            <person name="Brownlee C."/>
            <person name="Cock J.M."/>
            <person name="Elias M."/>
            <person name="Gladyshev V.N."/>
            <person name="Groth M."/>
            <person name="Guda C."/>
            <person name="Hadaegh A."/>
            <person name="Iglesias-Rodriguez M.D."/>
            <person name="Jenkins J."/>
            <person name="Jones B.M."/>
            <person name="Lawson T."/>
            <person name="Leese F."/>
            <person name="Lindquist E."/>
            <person name="Lobanov A."/>
            <person name="Lomsadze A."/>
            <person name="Malik S.B."/>
            <person name="Marsh M.E."/>
            <person name="Mackinder L."/>
            <person name="Mock T."/>
            <person name="Mueller-Roeber B."/>
            <person name="Pagarete A."/>
            <person name="Parker M."/>
            <person name="Probert I."/>
            <person name="Quesneville H."/>
            <person name="Raines C."/>
            <person name="Rensing S.A."/>
            <person name="Riano-Pachon D.M."/>
            <person name="Richier S."/>
            <person name="Rokitta S."/>
            <person name="Shiraiwa Y."/>
            <person name="Soanes D.M."/>
            <person name="van der Giezen M."/>
            <person name="Wahlund T.M."/>
            <person name="Williams B."/>
            <person name="Wilson W."/>
            <person name="Wolfe G."/>
            <person name="Wurch L.L."/>
        </authorList>
    </citation>
    <scope>NUCLEOTIDE SEQUENCE</scope>
</reference>
<dbReference type="InterPro" id="IPR007371">
    <property type="entry name" value="TPK_catalytic"/>
</dbReference>
<keyword evidence="8" id="KW-1185">Reference proteome</keyword>
<dbReference type="GO" id="GO:0005524">
    <property type="term" value="F:ATP binding"/>
    <property type="evidence" value="ECO:0007669"/>
    <property type="project" value="UniProtKB-KW"/>
</dbReference>
<dbReference type="GeneID" id="17256994"/>
<dbReference type="Pfam" id="PF04265">
    <property type="entry name" value="TPK_B1_binding"/>
    <property type="match status" value="1"/>
</dbReference>
<dbReference type="EnsemblProtists" id="EOD10849">
    <property type="protein sequence ID" value="EOD10849"/>
    <property type="gene ID" value="EMIHUDRAFT_56054"/>
</dbReference>
<keyword evidence="4" id="KW-0067">ATP-binding</keyword>
<feature type="domain" description="Thiamin pyrophosphokinase thiamin-binding" evidence="6">
    <location>
        <begin position="173"/>
        <end position="218"/>
    </location>
</feature>
<evidence type="ECO:0000256" key="2">
    <source>
        <dbReference type="ARBA" id="ARBA00022741"/>
    </source>
</evidence>
<evidence type="ECO:0008006" key="9">
    <source>
        <dbReference type="Google" id="ProtNLM"/>
    </source>
</evidence>
<dbReference type="Pfam" id="PF04263">
    <property type="entry name" value="TPK_catalytic"/>
    <property type="match status" value="1"/>
</dbReference>
<dbReference type="InterPro" id="IPR036371">
    <property type="entry name" value="TPK_B1-bd_sf"/>
</dbReference>
<dbReference type="SUPFAM" id="SSF63862">
    <property type="entry name" value="Thiamin pyrophosphokinase, substrate-binding domain"/>
    <property type="match status" value="1"/>
</dbReference>